<keyword evidence="2" id="KW-1185">Reference proteome</keyword>
<dbReference type="EMBL" id="JADFTZ010000001">
    <property type="protein sequence ID" value="MBE9576035.1"/>
    <property type="molecule type" value="Genomic_DNA"/>
</dbReference>
<gene>
    <name evidence="1" type="ORF">IM755_04870</name>
</gene>
<accession>A0ABR9WQ51</accession>
<proteinExistence type="predicted"/>
<evidence type="ECO:0000313" key="1">
    <source>
        <dbReference type="EMBL" id="MBE9576035.1"/>
    </source>
</evidence>
<dbReference type="InterPro" id="IPR011990">
    <property type="entry name" value="TPR-like_helical_dom_sf"/>
</dbReference>
<protein>
    <submittedName>
        <fullName evidence="1">Uncharacterized protein</fullName>
    </submittedName>
</protein>
<evidence type="ECO:0000313" key="2">
    <source>
        <dbReference type="Proteomes" id="UP000656274"/>
    </source>
</evidence>
<dbReference type="Proteomes" id="UP000656274">
    <property type="component" value="Unassembled WGS sequence"/>
</dbReference>
<reference evidence="1 2" key="1">
    <citation type="submission" date="2020-10" db="EMBL/GenBank/DDBJ databases">
        <title>The genome sequence of Flavobacterium aquaticum 1Y8A.</title>
        <authorList>
            <person name="Liu Y."/>
        </authorList>
    </citation>
    <scope>NUCLEOTIDE SEQUENCE [LARGE SCALE GENOMIC DNA]</scope>
    <source>
        <strain evidence="1 2">1Y8A</strain>
    </source>
</reference>
<sequence>MKKGAEMEKAGNFKQASELYLGVLFKKPNLPEIENALRRSAQLHISETAFSIATKNEKGDKEGVVNEYFNLNSFVNQVNYFTKNLDIDQQTKAIYNKNLDQYLIGQYDLGIKFLSEQKFAEAESVFNTISKFNANYKDTPKQLSIAVNEPIYLTGIQLFGEKKYMPAYDKWNEIYTREANYKDVKNKLQQALNERYKEGSYYLMQENFKEAELAFEQVKNINSNYLDVKNLHREAYSEPIYRKAIKDLKKGKCRTAYLGLDDIIQRFDSYKNADELKSDALVCAEYPIIVESYRGRNSSGFESNIQNAVIEDILASKNPFVKIIKGSNDISSPYYNISETSKNNTQLKRYIDNFYVRTNAKAVLTIHINQYQLQDEPVRSYDVNGLEVKKLKARNGADSLVEKMVVYKEYEKRSTLQSSITYRLVDIASGKILMQKTIQKNEEQELRYARNSGSSYKMIYPTRMTADRIMRDDSNYKNLQTLFQTSDQINNQLLVDNILTDFRKRIVSEVLLFNPEE</sequence>
<dbReference type="Gene3D" id="1.25.40.10">
    <property type="entry name" value="Tetratricopeptide repeat domain"/>
    <property type="match status" value="1"/>
</dbReference>
<organism evidence="1 2">
    <name type="scientific">Flavobacterium proteolyticum</name>
    <dbReference type="NCBI Taxonomy" id="2911683"/>
    <lineage>
        <taxon>Bacteria</taxon>
        <taxon>Pseudomonadati</taxon>
        <taxon>Bacteroidota</taxon>
        <taxon>Flavobacteriia</taxon>
        <taxon>Flavobacteriales</taxon>
        <taxon>Flavobacteriaceae</taxon>
        <taxon>Flavobacterium</taxon>
    </lineage>
</organism>
<name>A0ABR9WQ51_9FLAO</name>
<comment type="caution">
    <text evidence="1">The sequence shown here is derived from an EMBL/GenBank/DDBJ whole genome shotgun (WGS) entry which is preliminary data.</text>
</comment>